<dbReference type="FunFam" id="1.25.40.420:FF:000005">
    <property type="entry name" value="BTB/POZ domain-containing protein 9"/>
    <property type="match status" value="1"/>
</dbReference>
<keyword evidence="3" id="KW-1185">Reference proteome</keyword>
<dbReference type="EMBL" id="JBGFUD010002306">
    <property type="protein sequence ID" value="MFH4977444.1"/>
    <property type="molecule type" value="Genomic_DNA"/>
</dbReference>
<dbReference type="InterPro" id="IPR011333">
    <property type="entry name" value="SKP1/BTB/POZ_sf"/>
</dbReference>
<dbReference type="InterPro" id="IPR000421">
    <property type="entry name" value="FA58C"/>
</dbReference>
<dbReference type="PANTHER" id="PTHR46306:SF1">
    <property type="entry name" value="BTB_POZ DOMAIN-CONTAINING PROTEIN 9"/>
    <property type="match status" value="1"/>
</dbReference>
<protein>
    <recommendedName>
        <fullName evidence="1">BTB domain-containing protein</fullName>
    </recommendedName>
</protein>
<reference evidence="2 3" key="1">
    <citation type="submission" date="2024-08" db="EMBL/GenBank/DDBJ databases">
        <title>Gnathostoma spinigerum genome.</title>
        <authorList>
            <person name="Gonzalez-Bertolin B."/>
            <person name="Monzon S."/>
            <person name="Zaballos A."/>
            <person name="Jimenez P."/>
            <person name="Dekumyoy P."/>
            <person name="Varona S."/>
            <person name="Cuesta I."/>
            <person name="Sumanam S."/>
            <person name="Adisakwattana P."/>
            <person name="Gasser R.B."/>
            <person name="Hernandez-Gonzalez A."/>
            <person name="Young N.D."/>
            <person name="Perteguer M.J."/>
        </authorList>
    </citation>
    <scope>NUCLEOTIDE SEQUENCE [LARGE SCALE GENOMIC DNA]</scope>
    <source>
        <strain evidence="2">AL3</strain>
        <tissue evidence="2">Liver</tissue>
    </source>
</reference>
<dbReference type="FunFam" id="2.60.120.260:FF:000051">
    <property type="entry name" value="BTB/POZ domain-containing protein 9"/>
    <property type="match status" value="1"/>
</dbReference>
<dbReference type="CDD" id="cd18287">
    <property type="entry name" value="BTB_POZ_BTBD9"/>
    <property type="match status" value="1"/>
</dbReference>
<comment type="caution">
    <text evidence="2">The sequence shown here is derived from an EMBL/GenBank/DDBJ whole genome shotgun (WGS) entry which is preliminary data.</text>
</comment>
<dbReference type="InterPro" id="IPR052407">
    <property type="entry name" value="BTB_POZ_domain_cont_9"/>
</dbReference>
<evidence type="ECO:0000313" key="3">
    <source>
        <dbReference type="Proteomes" id="UP001608902"/>
    </source>
</evidence>
<dbReference type="Pfam" id="PF00754">
    <property type="entry name" value="F5_F8_type_C"/>
    <property type="match status" value="1"/>
</dbReference>
<name>A0ABD6EBL7_9BILA</name>
<dbReference type="SMART" id="SM00875">
    <property type="entry name" value="BACK"/>
    <property type="match status" value="1"/>
</dbReference>
<dbReference type="Pfam" id="PF07707">
    <property type="entry name" value="BACK"/>
    <property type="match status" value="1"/>
</dbReference>
<feature type="domain" description="BTB" evidence="1">
    <location>
        <begin position="57"/>
        <end position="124"/>
    </location>
</feature>
<dbReference type="SUPFAM" id="SSF49785">
    <property type="entry name" value="Galactose-binding domain-like"/>
    <property type="match status" value="2"/>
</dbReference>
<sequence>MSDNHIHLRDGDGISHSWMARSSSLNLGGKNSSNGEVQHVLFLAENIGNLYLSDELSDVLLKIEKVTLPAHRVILAARSEYFRALLFNGMRESRDYEVELVDTPLPAFKVLLRYIYTGKLSLSSLKEDLILDILGLAHKYGFGELELSISEYLKAILNVRNMCVFFECAHLYSLQSLCEECLHFADRNASEILLTQGFFSLSASAVDLMLQRDSFCAPEIEIFKALVEWVRIHPNLKDEADMVLSRIRLPLMKLDDLLNTVRSSGLVSPDLILDAIKEQQEKRSVELTYRGFLLPDVNVITNKFNASVLSGEGTGTLLHGGTTRYDLEKGYASHTISEQSPGIIIELGRPFIINHIRMLLWDRDQRSYQYCIEVSVDKEEWARVIDHTKYLCRSKQQLFFSARVVKFIKILGTYSVNSAFHIVNIEAMYSTKPFTIDPATTLLIPSTNVATIAHCAVVIEGVSRSRNALLNGETSNYDWDNGYTCHQLGSGAITVQLSQPYLIDSMRLLLWDCDDRHYSYYVEVSCDQVSWTRVADHTQEQCRAWQVLRFDPRPVVFVRIVGTHNSANEVFHCVHFECPVQQSVSRSPSTSTLSVRDLEDVSGTSHHSVSDVEVMERQNGAACGSRTGAKNA</sequence>
<dbReference type="InterPro" id="IPR011705">
    <property type="entry name" value="BACK"/>
</dbReference>
<dbReference type="Gene3D" id="2.60.120.260">
    <property type="entry name" value="Galactose-binding domain-like"/>
    <property type="match status" value="2"/>
</dbReference>
<dbReference type="PANTHER" id="PTHR46306">
    <property type="entry name" value="BTB/POZ DOMAIN-CONTAINING PROTEIN 9"/>
    <property type="match status" value="1"/>
</dbReference>
<evidence type="ECO:0000313" key="2">
    <source>
        <dbReference type="EMBL" id="MFH4977444.1"/>
    </source>
</evidence>
<dbReference type="SMART" id="SM00225">
    <property type="entry name" value="BTB"/>
    <property type="match status" value="1"/>
</dbReference>
<dbReference type="Proteomes" id="UP001608902">
    <property type="component" value="Unassembled WGS sequence"/>
</dbReference>
<gene>
    <name evidence="2" type="ORF">AB6A40_004153</name>
</gene>
<dbReference type="AlphaFoldDB" id="A0ABD6EBL7"/>
<dbReference type="InterPro" id="IPR000210">
    <property type="entry name" value="BTB/POZ_dom"/>
</dbReference>
<dbReference type="InterPro" id="IPR008979">
    <property type="entry name" value="Galactose-bd-like_sf"/>
</dbReference>
<evidence type="ECO:0000259" key="1">
    <source>
        <dbReference type="PROSITE" id="PS50097"/>
    </source>
</evidence>
<dbReference type="Pfam" id="PF00651">
    <property type="entry name" value="BTB"/>
    <property type="match status" value="1"/>
</dbReference>
<dbReference type="Gene3D" id="1.25.40.420">
    <property type="match status" value="1"/>
</dbReference>
<accession>A0ABD6EBL7</accession>
<dbReference type="Gene3D" id="3.30.710.10">
    <property type="entry name" value="Potassium Channel Kv1.1, Chain A"/>
    <property type="match status" value="1"/>
</dbReference>
<dbReference type="PROSITE" id="PS50097">
    <property type="entry name" value="BTB"/>
    <property type="match status" value="1"/>
</dbReference>
<proteinExistence type="predicted"/>
<dbReference type="SUPFAM" id="SSF54695">
    <property type="entry name" value="POZ domain"/>
    <property type="match status" value="1"/>
</dbReference>
<organism evidence="2 3">
    <name type="scientific">Gnathostoma spinigerum</name>
    <dbReference type="NCBI Taxonomy" id="75299"/>
    <lineage>
        <taxon>Eukaryota</taxon>
        <taxon>Metazoa</taxon>
        <taxon>Ecdysozoa</taxon>
        <taxon>Nematoda</taxon>
        <taxon>Chromadorea</taxon>
        <taxon>Rhabditida</taxon>
        <taxon>Spirurina</taxon>
        <taxon>Gnathostomatomorpha</taxon>
        <taxon>Gnathostomatoidea</taxon>
        <taxon>Gnathostomatidae</taxon>
        <taxon>Gnathostoma</taxon>
    </lineage>
</organism>